<organism evidence="2 3">
    <name type="scientific">Pseudooceanicola marinus</name>
    <dbReference type="NCBI Taxonomy" id="396013"/>
    <lineage>
        <taxon>Bacteria</taxon>
        <taxon>Pseudomonadati</taxon>
        <taxon>Pseudomonadota</taxon>
        <taxon>Alphaproteobacteria</taxon>
        <taxon>Rhodobacterales</taxon>
        <taxon>Paracoccaceae</taxon>
        <taxon>Pseudooceanicola</taxon>
    </lineage>
</organism>
<dbReference type="AlphaFoldDB" id="A0A1X6ZM56"/>
<dbReference type="Proteomes" id="UP000193963">
    <property type="component" value="Unassembled WGS sequence"/>
</dbReference>
<name>A0A1X6ZM56_9RHOB</name>
<evidence type="ECO:0000313" key="2">
    <source>
        <dbReference type="EMBL" id="SLN55401.1"/>
    </source>
</evidence>
<feature type="region of interest" description="Disordered" evidence="1">
    <location>
        <begin position="416"/>
        <end position="456"/>
    </location>
</feature>
<dbReference type="InterPro" id="IPR046578">
    <property type="entry name" value="DUF6638"/>
</dbReference>
<dbReference type="RefSeq" id="WP_085888753.1">
    <property type="nucleotide sequence ID" value="NZ_FWFN01000005.1"/>
</dbReference>
<proteinExistence type="predicted"/>
<sequence length="464" mass="51648">MNRLIQAGLMFANLTRVDTPALVERYNRALHHLTGKRTALTEFAIDISGYSPEVADELGDPQYLNRNGVNRQIILLSTRQKSAPLLNARFSTTRALLRQFIDRNEAQLFALTARDAVAGEMVNGVFDIDSAQKLMDVRRLTIEADTTTGTLRDAEALAARAERFLDEEDAWFDDALIDEMIALARKTGDVTRNPIRLKHTAFHQDNFWTSHLGGVYLFSECDTPALLAREPARLGKPPLPVVDMGDPRDVAAWLHGNGLVQPLVTARGFDAARVLRQKMDFIVVDAAQDGGLDLAGATARDLRALARDNAERLPAEYHQIRRVVAWLEEGGRRPRHSPEDPAYFYLLRAADTPDRDLVNMLLAELAPKDVRQLFICHKELFYALYAGWSDTKKSYVADFLSRDYLADKAGTREALFGHDAPAPAPAPAAAPSRRTGPWSRTNKSPAPDPVPIVGPWGAVIRERR</sequence>
<accession>A0A1X6ZM56</accession>
<evidence type="ECO:0000256" key="1">
    <source>
        <dbReference type="SAM" id="MobiDB-lite"/>
    </source>
</evidence>
<dbReference type="OrthoDB" id="8430253at2"/>
<protein>
    <submittedName>
        <fullName evidence="2">Uncharacterized protein</fullName>
    </submittedName>
</protein>
<dbReference type="EMBL" id="FWFN01000005">
    <property type="protein sequence ID" value="SLN55401.1"/>
    <property type="molecule type" value="Genomic_DNA"/>
</dbReference>
<keyword evidence="3" id="KW-1185">Reference proteome</keyword>
<gene>
    <name evidence="2" type="ORF">PSM7751_02721</name>
</gene>
<evidence type="ECO:0000313" key="3">
    <source>
        <dbReference type="Proteomes" id="UP000193963"/>
    </source>
</evidence>
<reference evidence="2 3" key="1">
    <citation type="submission" date="2017-03" db="EMBL/GenBank/DDBJ databases">
        <authorList>
            <person name="Afonso C.L."/>
            <person name="Miller P.J."/>
            <person name="Scott M.A."/>
            <person name="Spackman E."/>
            <person name="Goraichik I."/>
            <person name="Dimitrov K.M."/>
            <person name="Suarez D.L."/>
            <person name="Swayne D.E."/>
        </authorList>
    </citation>
    <scope>NUCLEOTIDE SEQUENCE [LARGE SCALE GENOMIC DNA]</scope>
    <source>
        <strain evidence="2 3">CECT 7751</strain>
    </source>
</reference>
<dbReference type="Pfam" id="PF20343">
    <property type="entry name" value="DUF6638"/>
    <property type="match status" value="1"/>
</dbReference>